<dbReference type="PANTHER" id="PTHR12059:SF5">
    <property type="entry name" value="LARGE RIBOSOMAL SUBUNIT PROTEIN UL23M"/>
    <property type="match status" value="1"/>
</dbReference>
<sequence>MASTEIGGPIARSISQIVKRAPFRLGTKQVHLPSFKITLLHTPSQSPYYATFLVPLHLNKLDLRDYLFHAYNLPVLSITSRVLASPVEPDGNPDIERPLRGQLFRPRPTKKMTVRMEKPFVWPPGPAEEELKEAWGKGTMEGARDAQKEFGRRMREKDTWVDVKDRELLRVQAKRLREGKEGWRPPQGRADGSWAVRVEE</sequence>
<feature type="region of interest" description="Disordered" evidence="5">
    <location>
        <begin position="177"/>
        <end position="200"/>
    </location>
</feature>
<dbReference type="GO" id="GO:0005762">
    <property type="term" value="C:mitochondrial large ribosomal subunit"/>
    <property type="evidence" value="ECO:0007669"/>
    <property type="project" value="TreeGrafter"/>
</dbReference>
<evidence type="ECO:0000256" key="3">
    <source>
        <dbReference type="ARBA" id="ARBA00023274"/>
    </source>
</evidence>
<dbReference type="AlphaFoldDB" id="A0A8K0L245"/>
<evidence type="ECO:0000313" key="6">
    <source>
        <dbReference type="EMBL" id="KAG8628279.1"/>
    </source>
</evidence>
<dbReference type="Gene3D" id="3.30.70.330">
    <property type="match status" value="1"/>
</dbReference>
<comment type="caution">
    <text evidence="6">The sequence shown here is derived from an EMBL/GenBank/DDBJ whole genome shotgun (WGS) entry which is preliminary data.</text>
</comment>
<dbReference type="GO" id="GO:0032543">
    <property type="term" value="P:mitochondrial translation"/>
    <property type="evidence" value="ECO:0007669"/>
    <property type="project" value="TreeGrafter"/>
</dbReference>
<protein>
    <recommendedName>
        <fullName evidence="4">Large ribosomal subunit protein uL23m</fullName>
    </recommendedName>
</protein>
<dbReference type="InterPro" id="IPR013025">
    <property type="entry name" value="Ribosomal_uL23-like"/>
</dbReference>
<dbReference type="InterPro" id="IPR012678">
    <property type="entry name" value="Ribosomal_uL23/eL15/eS24_sf"/>
</dbReference>
<proteinExistence type="inferred from homology"/>
<name>A0A8K0L245_9PEZI</name>
<organism evidence="6 7">
    <name type="scientific">Elsinoe batatas</name>
    <dbReference type="NCBI Taxonomy" id="2601811"/>
    <lineage>
        <taxon>Eukaryota</taxon>
        <taxon>Fungi</taxon>
        <taxon>Dikarya</taxon>
        <taxon>Ascomycota</taxon>
        <taxon>Pezizomycotina</taxon>
        <taxon>Dothideomycetes</taxon>
        <taxon>Dothideomycetidae</taxon>
        <taxon>Myriangiales</taxon>
        <taxon>Elsinoaceae</taxon>
        <taxon>Elsinoe</taxon>
    </lineage>
</organism>
<dbReference type="EMBL" id="JAESVG020000004">
    <property type="protein sequence ID" value="KAG8628279.1"/>
    <property type="molecule type" value="Genomic_DNA"/>
</dbReference>
<comment type="similarity">
    <text evidence="1">Belongs to the universal ribosomal protein uL23 family.</text>
</comment>
<dbReference type="PANTHER" id="PTHR12059">
    <property type="entry name" value="RIBOSOMAL PROTEIN L23-RELATED"/>
    <property type="match status" value="1"/>
</dbReference>
<keyword evidence="2" id="KW-0689">Ribosomal protein</keyword>
<evidence type="ECO:0000256" key="2">
    <source>
        <dbReference type="ARBA" id="ARBA00022980"/>
    </source>
</evidence>
<reference evidence="6" key="1">
    <citation type="submission" date="2021-07" db="EMBL/GenBank/DDBJ databases">
        <title>Elsinoe batatas strain:CRI-CJ2 Genome sequencing and assembly.</title>
        <authorList>
            <person name="Huang L."/>
        </authorList>
    </citation>
    <scope>NUCLEOTIDE SEQUENCE</scope>
    <source>
        <strain evidence="6">CRI-CJ2</strain>
    </source>
</reference>
<dbReference type="OrthoDB" id="275582at2759"/>
<evidence type="ECO:0000313" key="7">
    <source>
        <dbReference type="Proteomes" id="UP000809789"/>
    </source>
</evidence>
<dbReference type="GO" id="GO:0003735">
    <property type="term" value="F:structural constituent of ribosome"/>
    <property type="evidence" value="ECO:0007669"/>
    <property type="project" value="InterPro"/>
</dbReference>
<keyword evidence="3" id="KW-0687">Ribonucleoprotein</keyword>
<gene>
    <name evidence="6" type="ORF">KVT40_004152</name>
</gene>
<dbReference type="SUPFAM" id="SSF54189">
    <property type="entry name" value="Ribosomal proteins S24e, L23 and L15e"/>
    <property type="match status" value="1"/>
</dbReference>
<evidence type="ECO:0000256" key="4">
    <source>
        <dbReference type="ARBA" id="ARBA00039977"/>
    </source>
</evidence>
<accession>A0A8K0L245</accession>
<evidence type="ECO:0000256" key="5">
    <source>
        <dbReference type="SAM" id="MobiDB-lite"/>
    </source>
</evidence>
<evidence type="ECO:0000256" key="1">
    <source>
        <dbReference type="ARBA" id="ARBA00006700"/>
    </source>
</evidence>
<dbReference type="Proteomes" id="UP000809789">
    <property type="component" value="Unassembled WGS sequence"/>
</dbReference>
<dbReference type="InterPro" id="IPR012677">
    <property type="entry name" value="Nucleotide-bd_a/b_plait_sf"/>
</dbReference>
<keyword evidence="7" id="KW-1185">Reference proteome</keyword>